<feature type="compositionally biased region" description="Basic and acidic residues" evidence="1">
    <location>
        <begin position="87"/>
        <end position="100"/>
    </location>
</feature>
<dbReference type="EMBL" id="ML769388">
    <property type="protein sequence ID" value="KAE9409413.1"/>
    <property type="molecule type" value="Genomic_DNA"/>
</dbReference>
<gene>
    <name evidence="3" type="ORF">BT96DRAFT_970304</name>
</gene>
<dbReference type="OrthoDB" id="18018at2759"/>
<evidence type="ECO:0000256" key="1">
    <source>
        <dbReference type="SAM" id="MobiDB-lite"/>
    </source>
</evidence>
<name>A0A6A4IIA1_9AGAR</name>
<sequence length="150" mass="16711">MSLDERDDLHKTALPAIACYSQETAKGVDYLVAQSMKVKVITLLQYEPSFAISGRGSDDATQVQAFRRRKNDDVRLTWQRCHNFDSEMTRGNQRDQDRLKAQKKAAANAKKPKESASSLAKRKEADAEILRAKQKKKEEEKAAAAAGGGK</sequence>
<evidence type="ECO:0000313" key="3">
    <source>
        <dbReference type="EMBL" id="KAE9409413.1"/>
    </source>
</evidence>
<dbReference type="InterPro" id="IPR007513">
    <property type="entry name" value="SERF-like_N"/>
</dbReference>
<feature type="domain" description="Small EDRK-rich factor-like N-terminal" evidence="2">
    <location>
        <begin position="88"/>
        <end position="124"/>
    </location>
</feature>
<feature type="compositionally biased region" description="Basic and acidic residues" evidence="1">
    <location>
        <begin position="121"/>
        <end position="142"/>
    </location>
</feature>
<keyword evidence="4" id="KW-1185">Reference proteome</keyword>
<dbReference type="AlphaFoldDB" id="A0A6A4IIA1"/>
<dbReference type="Pfam" id="PF04419">
    <property type="entry name" value="SERF-like_N"/>
    <property type="match status" value="1"/>
</dbReference>
<dbReference type="Proteomes" id="UP000799118">
    <property type="component" value="Unassembled WGS sequence"/>
</dbReference>
<feature type="region of interest" description="Disordered" evidence="1">
    <location>
        <begin position="87"/>
        <end position="150"/>
    </location>
</feature>
<evidence type="ECO:0000259" key="2">
    <source>
        <dbReference type="Pfam" id="PF04419"/>
    </source>
</evidence>
<evidence type="ECO:0000313" key="4">
    <source>
        <dbReference type="Proteomes" id="UP000799118"/>
    </source>
</evidence>
<accession>A0A6A4IIA1</accession>
<organism evidence="3 4">
    <name type="scientific">Gymnopus androsaceus JB14</name>
    <dbReference type="NCBI Taxonomy" id="1447944"/>
    <lineage>
        <taxon>Eukaryota</taxon>
        <taxon>Fungi</taxon>
        <taxon>Dikarya</taxon>
        <taxon>Basidiomycota</taxon>
        <taxon>Agaricomycotina</taxon>
        <taxon>Agaricomycetes</taxon>
        <taxon>Agaricomycetidae</taxon>
        <taxon>Agaricales</taxon>
        <taxon>Marasmiineae</taxon>
        <taxon>Omphalotaceae</taxon>
        <taxon>Gymnopus</taxon>
    </lineage>
</organism>
<proteinExistence type="predicted"/>
<protein>
    <submittedName>
        <fullName evidence="3">4F5-domain-containing protein</fullName>
    </submittedName>
</protein>
<reference evidence="3" key="1">
    <citation type="journal article" date="2019" name="Environ. Microbiol.">
        <title>Fungal ecological strategies reflected in gene transcription - a case study of two litter decomposers.</title>
        <authorList>
            <person name="Barbi F."/>
            <person name="Kohler A."/>
            <person name="Barry K."/>
            <person name="Baskaran P."/>
            <person name="Daum C."/>
            <person name="Fauchery L."/>
            <person name="Ihrmark K."/>
            <person name="Kuo A."/>
            <person name="LaButti K."/>
            <person name="Lipzen A."/>
            <person name="Morin E."/>
            <person name="Grigoriev I.V."/>
            <person name="Henrissat B."/>
            <person name="Lindahl B."/>
            <person name="Martin F."/>
        </authorList>
    </citation>
    <scope>NUCLEOTIDE SEQUENCE</scope>
    <source>
        <strain evidence="3">JB14</strain>
    </source>
</reference>